<organism evidence="2 3">
    <name type="scientific">Ensete ventricosum</name>
    <name type="common">Abyssinian banana</name>
    <name type="synonym">Musa ensete</name>
    <dbReference type="NCBI Taxonomy" id="4639"/>
    <lineage>
        <taxon>Eukaryota</taxon>
        <taxon>Viridiplantae</taxon>
        <taxon>Streptophyta</taxon>
        <taxon>Embryophyta</taxon>
        <taxon>Tracheophyta</taxon>
        <taxon>Spermatophyta</taxon>
        <taxon>Magnoliopsida</taxon>
        <taxon>Liliopsida</taxon>
        <taxon>Zingiberales</taxon>
        <taxon>Musaceae</taxon>
        <taxon>Ensete</taxon>
    </lineage>
</organism>
<accession>A0A426X7K9</accession>
<gene>
    <name evidence="2" type="ORF">B296_00045871</name>
</gene>
<evidence type="ECO:0000313" key="2">
    <source>
        <dbReference type="EMBL" id="RRT35463.1"/>
    </source>
</evidence>
<dbReference type="EMBL" id="AMZH03025017">
    <property type="protein sequence ID" value="RRT35463.1"/>
    <property type="molecule type" value="Genomic_DNA"/>
</dbReference>
<name>A0A426X7K9_ENSVE</name>
<dbReference type="AlphaFoldDB" id="A0A426X7K9"/>
<protein>
    <submittedName>
        <fullName evidence="2">Uncharacterized protein</fullName>
    </submittedName>
</protein>
<reference evidence="2 3" key="1">
    <citation type="journal article" date="2014" name="Agronomy (Basel)">
        <title>A Draft Genome Sequence for Ensete ventricosum, the Drought-Tolerant Tree Against Hunger.</title>
        <authorList>
            <person name="Harrison J."/>
            <person name="Moore K.A."/>
            <person name="Paszkiewicz K."/>
            <person name="Jones T."/>
            <person name="Grant M."/>
            <person name="Ambacheew D."/>
            <person name="Muzemil S."/>
            <person name="Studholme D.J."/>
        </authorList>
    </citation>
    <scope>NUCLEOTIDE SEQUENCE [LARGE SCALE GENOMIC DNA]</scope>
</reference>
<feature type="region of interest" description="Disordered" evidence="1">
    <location>
        <begin position="120"/>
        <end position="143"/>
    </location>
</feature>
<comment type="caution">
    <text evidence="2">The sequence shown here is derived from an EMBL/GenBank/DDBJ whole genome shotgun (WGS) entry which is preliminary data.</text>
</comment>
<evidence type="ECO:0000313" key="3">
    <source>
        <dbReference type="Proteomes" id="UP000287651"/>
    </source>
</evidence>
<dbReference type="Proteomes" id="UP000287651">
    <property type="component" value="Unassembled WGS sequence"/>
</dbReference>
<proteinExistence type="predicted"/>
<feature type="compositionally biased region" description="Basic and acidic residues" evidence="1">
    <location>
        <begin position="121"/>
        <end position="131"/>
    </location>
</feature>
<evidence type="ECO:0000256" key="1">
    <source>
        <dbReference type="SAM" id="MobiDB-lite"/>
    </source>
</evidence>
<sequence length="143" mass="16262">MVPTLAGYTNLQKLKIERFLEQQFVIILVDAGSTHNFMSIQDYEKIEPLQWQNQKKGRIIRRTQRSMNINPLIIKKDAPHWPSGTIALTIMMSSTPNRGQMFNTGADTSRVGVSTILTQDGQRHEKVKMSPEKLPLLPTSDLD</sequence>